<dbReference type="Gene3D" id="3.30.1480.10">
    <property type="entry name" value="NusA, N-terminal domain"/>
    <property type="match status" value="1"/>
</dbReference>
<dbReference type="InterPro" id="IPR015946">
    <property type="entry name" value="KH_dom-like_a/b"/>
</dbReference>
<evidence type="ECO:0000259" key="10">
    <source>
        <dbReference type="Pfam" id="PF26594"/>
    </source>
</evidence>
<dbReference type="OrthoDB" id="9807233at2"/>
<reference evidence="11 13" key="1">
    <citation type="submission" date="2016-10" db="EMBL/GenBank/DDBJ databases">
        <authorList>
            <person name="de Groot N.N."/>
        </authorList>
    </citation>
    <scope>NUCLEOTIDE SEQUENCE [LARGE SCALE GENOMIC DNA]</scope>
    <source>
        <strain evidence="11 13">WG14</strain>
    </source>
</reference>
<dbReference type="RefSeq" id="WP_091403770.1">
    <property type="nucleotide sequence ID" value="NZ_FMYV01000004.1"/>
</dbReference>
<evidence type="ECO:0000259" key="9">
    <source>
        <dbReference type="Pfam" id="PF13184"/>
    </source>
</evidence>
<dbReference type="InterPro" id="IPR025249">
    <property type="entry name" value="TF_NusA_KH_1st"/>
</dbReference>
<dbReference type="InterPro" id="IPR010213">
    <property type="entry name" value="TF_NusA"/>
</dbReference>
<dbReference type="Pfam" id="PF08529">
    <property type="entry name" value="NusA_N"/>
    <property type="match status" value="1"/>
</dbReference>
<dbReference type="Pfam" id="PF26594">
    <property type="entry name" value="KH_NusA_2nd"/>
    <property type="match status" value="1"/>
</dbReference>
<gene>
    <name evidence="7 12" type="primary">nusA</name>
    <name evidence="12" type="ORF">E4650_06820</name>
    <name evidence="11" type="ORF">SAMN04488588_1290</name>
</gene>
<feature type="domain" description="Transcription factor NusA first KH" evidence="9">
    <location>
        <begin position="200"/>
        <end position="275"/>
    </location>
</feature>
<dbReference type="Pfam" id="PF13184">
    <property type="entry name" value="KH_NusA_1st"/>
    <property type="match status" value="1"/>
</dbReference>
<dbReference type="InterPro" id="IPR036555">
    <property type="entry name" value="NusA_N_sf"/>
</dbReference>
<dbReference type="Gene3D" id="2.40.50.140">
    <property type="entry name" value="Nucleic acid-binding proteins"/>
    <property type="match status" value="1"/>
</dbReference>
<comment type="similarity">
    <text evidence="7">Belongs to the NusA family.</text>
</comment>
<dbReference type="SUPFAM" id="SSF69705">
    <property type="entry name" value="Transcription factor NusA, N-terminal domain"/>
    <property type="match status" value="1"/>
</dbReference>
<evidence type="ECO:0000256" key="5">
    <source>
        <dbReference type="ARBA" id="ARBA00023015"/>
    </source>
</evidence>
<dbReference type="PROSITE" id="PS50084">
    <property type="entry name" value="KH_TYPE_1"/>
    <property type="match status" value="1"/>
</dbReference>
<dbReference type="GO" id="GO:0031564">
    <property type="term" value="P:transcription antitermination"/>
    <property type="evidence" value="ECO:0007669"/>
    <property type="project" value="UniProtKB-UniRule"/>
</dbReference>
<dbReference type="InterPro" id="IPR009019">
    <property type="entry name" value="KH_sf_prok-type"/>
</dbReference>
<feature type="domain" description="Transcription factor NusA N-terminal" evidence="8">
    <location>
        <begin position="4"/>
        <end position="124"/>
    </location>
</feature>
<dbReference type="EMBL" id="FMYV01000004">
    <property type="protein sequence ID" value="SDC52558.1"/>
    <property type="molecule type" value="Genomic_DNA"/>
</dbReference>
<dbReference type="AlphaFoldDB" id="A0A1G6MAE0"/>
<comment type="subunit">
    <text evidence="7">Monomer. Binds directly to the core enzyme of the DNA-dependent RNA polymerase and to nascent RNA.</text>
</comment>
<dbReference type="SUPFAM" id="SSF50249">
    <property type="entry name" value="Nucleic acid-binding proteins"/>
    <property type="match status" value="1"/>
</dbReference>
<keyword evidence="3 7" id="KW-0889">Transcription antitermination</keyword>
<evidence type="ECO:0000256" key="2">
    <source>
        <dbReference type="ARBA" id="ARBA00022490"/>
    </source>
</evidence>
<comment type="subcellular location">
    <subcellularLocation>
        <location evidence="7">Cytoplasm</location>
    </subcellularLocation>
</comment>
<evidence type="ECO:0000256" key="3">
    <source>
        <dbReference type="ARBA" id="ARBA00022814"/>
    </source>
</evidence>
<keyword evidence="6 7" id="KW-0804">Transcription</keyword>
<dbReference type="CDD" id="cd22529">
    <property type="entry name" value="KH-II_NusA_rpt2"/>
    <property type="match status" value="1"/>
</dbReference>
<dbReference type="STRING" id="28234.SAMN04488588_1290"/>
<keyword evidence="5 7" id="KW-0805">Transcription regulation</keyword>
<evidence type="ECO:0000256" key="4">
    <source>
        <dbReference type="ARBA" id="ARBA00022884"/>
    </source>
</evidence>
<dbReference type="SUPFAM" id="SSF54814">
    <property type="entry name" value="Prokaryotic type KH domain (KH-domain type II)"/>
    <property type="match status" value="2"/>
</dbReference>
<reference evidence="12 14" key="2">
    <citation type="submission" date="2019-04" db="EMBL/GenBank/DDBJ databases">
        <title>Draft genome sequence data and analysis of a Fermenting Bacterium, Geotoga petraea strain HO-Geo1, isolated from heavy-oil petroleum reservoir in Russia.</title>
        <authorList>
            <person name="Grouzdev D.S."/>
            <person name="Semenova E.M."/>
            <person name="Sokolova D.S."/>
            <person name="Tourova T.P."/>
            <person name="Poltaraus A.B."/>
            <person name="Nazina T.N."/>
        </authorList>
    </citation>
    <scope>NUCLEOTIDE SEQUENCE [LARGE SCALE GENOMIC DNA]</scope>
    <source>
        <strain evidence="12 14">HO-Geo1</strain>
    </source>
</reference>
<keyword evidence="1 7" id="KW-0806">Transcription termination</keyword>
<dbReference type="EMBL" id="SRME01000004">
    <property type="protein sequence ID" value="TGG87457.1"/>
    <property type="molecule type" value="Genomic_DNA"/>
</dbReference>
<dbReference type="GO" id="GO:0006353">
    <property type="term" value="P:DNA-templated transcription termination"/>
    <property type="evidence" value="ECO:0007669"/>
    <property type="project" value="UniProtKB-UniRule"/>
</dbReference>
<dbReference type="InterPro" id="IPR012340">
    <property type="entry name" value="NA-bd_OB-fold"/>
</dbReference>
<comment type="function">
    <text evidence="7">Participates in both transcription termination and antitermination.</text>
</comment>
<evidence type="ECO:0000313" key="14">
    <source>
        <dbReference type="Proteomes" id="UP000297288"/>
    </source>
</evidence>
<keyword evidence="2 7" id="KW-0963">Cytoplasm</keyword>
<dbReference type="GO" id="GO:0005829">
    <property type="term" value="C:cytosol"/>
    <property type="evidence" value="ECO:0007669"/>
    <property type="project" value="TreeGrafter"/>
</dbReference>
<dbReference type="GO" id="GO:0003700">
    <property type="term" value="F:DNA-binding transcription factor activity"/>
    <property type="evidence" value="ECO:0007669"/>
    <property type="project" value="InterPro"/>
</dbReference>
<dbReference type="InterPro" id="IPR030842">
    <property type="entry name" value="TF_NusA_bacterial"/>
</dbReference>
<sequence length="340" mass="38362">MNINLLEALDTFEREKGISRDVLLDIIKKSIKSAYKKNYGTKNVEVEMDDKLSKLNVYQVWHVVEEVEDEHEEISLEEAKQIDHKAQLGGIIRKKINLKKDFKRIAAQTAKQVILQNIKELEKKALYEKYVSLKDKITNAEIIKVNPNFAEIRIGKLETKLPDKEMIPGEKLNAGDLVKVHVKDIQQTTKGPKILVTRVTAELVEDLLRSIVPEIGEGLVDIVKIYREPGIRTKVAVKSNDPDIDAVGACIGENSMRINELISELKVEKVDIINYSEDPEQFIKNALAPAEVKKIIINEKENHATVYVPETQFSLAIGKGGQTARTAAKITGWKIDIHTL</sequence>
<evidence type="ECO:0000313" key="11">
    <source>
        <dbReference type="EMBL" id="SDC52558.1"/>
    </source>
</evidence>
<dbReference type="CDD" id="cd04455">
    <property type="entry name" value="S1_NusA"/>
    <property type="match status" value="1"/>
</dbReference>
<dbReference type="Gene3D" id="3.30.300.20">
    <property type="match status" value="2"/>
</dbReference>
<dbReference type="Proteomes" id="UP000297288">
    <property type="component" value="Unassembled WGS sequence"/>
</dbReference>
<protein>
    <recommendedName>
        <fullName evidence="7">Transcription termination/antitermination protein NusA</fullName>
    </recommendedName>
</protein>
<dbReference type="PANTHER" id="PTHR22648">
    <property type="entry name" value="TRANSCRIPTION TERMINATION FACTOR NUSA"/>
    <property type="match status" value="1"/>
</dbReference>
<name>A0A1G6MAE0_9BACT</name>
<keyword evidence="13" id="KW-1185">Reference proteome</keyword>
<evidence type="ECO:0000256" key="6">
    <source>
        <dbReference type="ARBA" id="ARBA00023163"/>
    </source>
</evidence>
<dbReference type="HAMAP" id="MF_00945_B">
    <property type="entry name" value="NusA_B"/>
    <property type="match status" value="1"/>
</dbReference>
<evidence type="ECO:0000256" key="7">
    <source>
        <dbReference type="HAMAP-Rule" id="MF_00945"/>
    </source>
</evidence>
<accession>A0A1G6MAE0</accession>
<feature type="domain" description="NusA-like second KH" evidence="10">
    <location>
        <begin position="279"/>
        <end position="339"/>
    </location>
</feature>
<organism evidence="11 13">
    <name type="scientific">Geotoga petraea</name>
    <dbReference type="NCBI Taxonomy" id="28234"/>
    <lineage>
        <taxon>Bacteria</taxon>
        <taxon>Thermotogati</taxon>
        <taxon>Thermotogota</taxon>
        <taxon>Thermotogae</taxon>
        <taxon>Petrotogales</taxon>
        <taxon>Petrotogaceae</taxon>
        <taxon>Geotoga</taxon>
    </lineage>
</organism>
<evidence type="ECO:0000256" key="1">
    <source>
        <dbReference type="ARBA" id="ARBA00022472"/>
    </source>
</evidence>
<keyword evidence="4 7" id="KW-0694">RNA-binding</keyword>
<dbReference type="GO" id="GO:0003723">
    <property type="term" value="F:RNA binding"/>
    <property type="evidence" value="ECO:0007669"/>
    <property type="project" value="UniProtKB-UniRule"/>
</dbReference>
<dbReference type="NCBIfam" id="TIGR01953">
    <property type="entry name" value="NusA"/>
    <property type="match status" value="1"/>
</dbReference>
<dbReference type="InterPro" id="IPR058582">
    <property type="entry name" value="KH_NusA_2nd"/>
</dbReference>
<dbReference type="InterPro" id="IPR013735">
    <property type="entry name" value="TF_NusA_N"/>
</dbReference>
<evidence type="ECO:0000313" key="13">
    <source>
        <dbReference type="Proteomes" id="UP000199322"/>
    </source>
</evidence>
<dbReference type="PANTHER" id="PTHR22648:SF0">
    <property type="entry name" value="TRANSCRIPTION TERMINATION_ANTITERMINATION PROTEIN NUSA"/>
    <property type="match status" value="1"/>
</dbReference>
<dbReference type="FunFam" id="3.30.300.20:FF:000005">
    <property type="entry name" value="Transcription termination/antitermination protein NusA"/>
    <property type="match status" value="1"/>
</dbReference>
<dbReference type="Proteomes" id="UP000199322">
    <property type="component" value="Unassembled WGS sequence"/>
</dbReference>
<evidence type="ECO:0000259" key="8">
    <source>
        <dbReference type="Pfam" id="PF08529"/>
    </source>
</evidence>
<proteinExistence type="inferred from homology"/>
<evidence type="ECO:0000313" key="12">
    <source>
        <dbReference type="EMBL" id="TGG87457.1"/>
    </source>
</evidence>